<feature type="transmembrane region" description="Helical" evidence="1">
    <location>
        <begin position="83"/>
        <end position="102"/>
    </location>
</feature>
<dbReference type="Pfam" id="PF07786">
    <property type="entry name" value="HGSNAT_cat"/>
    <property type="match status" value="1"/>
</dbReference>
<dbReference type="Proteomes" id="UP000199064">
    <property type="component" value="Unassembled WGS sequence"/>
</dbReference>
<feature type="transmembrane region" description="Helical" evidence="1">
    <location>
        <begin position="108"/>
        <end position="128"/>
    </location>
</feature>
<proteinExistence type="predicted"/>
<feature type="transmembrane region" description="Helical" evidence="1">
    <location>
        <begin position="12"/>
        <end position="32"/>
    </location>
</feature>
<dbReference type="RefSeq" id="WP_090325911.1">
    <property type="nucleotide sequence ID" value="NZ_FNSL01000001.1"/>
</dbReference>
<feature type="transmembrane region" description="Helical" evidence="1">
    <location>
        <begin position="52"/>
        <end position="71"/>
    </location>
</feature>
<evidence type="ECO:0000259" key="2">
    <source>
        <dbReference type="Pfam" id="PF07786"/>
    </source>
</evidence>
<feature type="domain" description="Heparan-alpha-glucosaminide N-acetyltransferase catalytic" evidence="2">
    <location>
        <begin position="10"/>
        <end position="231"/>
    </location>
</feature>
<evidence type="ECO:0000313" key="3">
    <source>
        <dbReference type="EMBL" id="SEB34707.1"/>
    </source>
</evidence>
<name>A0A1H4IKY2_9HYPH</name>
<keyword evidence="1" id="KW-0812">Transmembrane</keyword>
<sequence>MRHRAAGKSRIEAIDIARGAALVAMAVYHFGWDLEFFGYMDAGTTVTGGWRLFARSIATSFLFLVGVSLYLAHENRIRRRAFLKRLAMIAAAAMAISVATWFAFPQGFIFFGILHHIALASLLGLAFLRFPAWALLVLAAGCVAAPHFLSAPFFDAPALWWVGLSTFRPPSNDYVPLVPWFGAVLAGMGAARIARDTGVFHVLALMKPARWHLPFIFAGRHSLAFYLLHQPILIGCVWVLAQLWPPAVEPVELRFTAACARQCAETRDAAFCATYCACFTNALTTENRLEAVMSGAPGNETQSRLSEIATECTMRAETGSDSAQRNLSNERP</sequence>
<organism evidence="3 4">
    <name type="scientific">Nitratireductor aquibiodomus</name>
    <dbReference type="NCBI Taxonomy" id="204799"/>
    <lineage>
        <taxon>Bacteria</taxon>
        <taxon>Pseudomonadati</taxon>
        <taxon>Pseudomonadota</taxon>
        <taxon>Alphaproteobacteria</taxon>
        <taxon>Hyphomicrobiales</taxon>
        <taxon>Phyllobacteriaceae</taxon>
        <taxon>Nitratireductor</taxon>
    </lineage>
</organism>
<feature type="transmembrane region" description="Helical" evidence="1">
    <location>
        <begin position="174"/>
        <end position="194"/>
    </location>
</feature>
<keyword evidence="1" id="KW-1133">Transmembrane helix</keyword>
<dbReference type="AlphaFoldDB" id="A0A1H4IKY2"/>
<dbReference type="InterPro" id="IPR012429">
    <property type="entry name" value="HGSNAT_cat"/>
</dbReference>
<evidence type="ECO:0000313" key="4">
    <source>
        <dbReference type="Proteomes" id="UP000199064"/>
    </source>
</evidence>
<protein>
    <submittedName>
        <fullName evidence="3">Uncharacterized membrane protein</fullName>
    </submittedName>
</protein>
<reference evidence="4" key="1">
    <citation type="submission" date="2016-10" db="EMBL/GenBank/DDBJ databases">
        <authorList>
            <person name="Varghese N."/>
            <person name="Submissions S."/>
        </authorList>
    </citation>
    <scope>NUCLEOTIDE SEQUENCE [LARGE SCALE GENOMIC DNA]</scope>
    <source>
        <strain evidence="4">ES.061</strain>
    </source>
</reference>
<keyword evidence="4" id="KW-1185">Reference proteome</keyword>
<feature type="transmembrane region" description="Helical" evidence="1">
    <location>
        <begin position="135"/>
        <end position="154"/>
    </location>
</feature>
<keyword evidence="1" id="KW-0472">Membrane</keyword>
<accession>A0A1H4IKY2</accession>
<dbReference type="EMBL" id="FNSL01000001">
    <property type="protein sequence ID" value="SEB34707.1"/>
    <property type="molecule type" value="Genomic_DNA"/>
</dbReference>
<gene>
    <name evidence="3" type="ORF">SAMN05216452_0117</name>
</gene>
<evidence type="ECO:0000256" key="1">
    <source>
        <dbReference type="SAM" id="Phobius"/>
    </source>
</evidence>